<reference evidence="2" key="1">
    <citation type="journal article" date="2023" name="Hortic. Res.">
        <title>A chromosome-level phased genome enabling allele-level studies in sweet orange: a case study on citrus Huanglongbing tolerance.</title>
        <authorList>
            <person name="Wu B."/>
            <person name="Yu Q."/>
            <person name="Deng Z."/>
            <person name="Duan Y."/>
            <person name="Luo F."/>
            <person name="Gmitter F. Jr."/>
        </authorList>
    </citation>
    <scope>NUCLEOTIDE SEQUENCE [LARGE SCALE GENOMIC DNA]</scope>
    <source>
        <strain evidence="2">cv. Valencia</strain>
    </source>
</reference>
<sequence length="390" mass="44311">MFEIKFVEHIYKWVLANLDSTNFYIVRACSIEVTNAIIRNVSDALFYVLIDESYKNRSVIERFIGLKHVTSTTSISLKEAFDQLFSKHGLSISRLCGQGYNEAGNMQGEFNGLRTLIMNENECAYYIHCFAHQLQLAIMAVANKHDQVNYFFNVGANVVNVVGASYILREKQLLSVVEALENDDLPSGQGQNQETTLKCFGDTCWGSHYGTLLCIISLFPHIISVLEIIAKDKSNSSDQRFQANYLVEFMQSFDFVLSLYLMRDMLALSNELSQALCCLNNCFNEVNMELLLCLACLCSNDTFDAFGKDKLFARLKGIGDLLVYLLVTLALVLPVSTATIERTFSAMKFMKNELWNQMGDEWMNDSLIVYTEKDVFNSIDNESIAQRFRI</sequence>
<gene>
    <name evidence="1" type="ORF">KPL71_012622</name>
</gene>
<dbReference type="EMBL" id="CM039173">
    <property type="protein sequence ID" value="KAH9771216.1"/>
    <property type="molecule type" value="Genomic_DNA"/>
</dbReference>
<comment type="caution">
    <text evidence="1">The sequence shown here is derived from an EMBL/GenBank/DDBJ whole genome shotgun (WGS) entry which is preliminary data.</text>
</comment>
<name>A0ACB8LCY9_CITSI</name>
<proteinExistence type="predicted"/>
<evidence type="ECO:0000313" key="1">
    <source>
        <dbReference type="EMBL" id="KAH9771216.1"/>
    </source>
</evidence>
<accession>A0ACB8LCY9</accession>
<organism evidence="1 2">
    <name type="scientific">Citrus sinensis</name>
    <name type="common">Sweet orange</name>
    <name type="synonym">Citrus aurantium var. sinensis</name>
    <dbReference type="NCBI Taxonomy" id="2711"/>
    <lineage>
        <taxon>Eukaryota</taxon>
        <taxon>Viridiplantae</taxon>
        <taxon>Streptophyta</taxon>
        <taxon>Embryophyta</taxon>
        <taxon>Tracheophyta</taxon>
        <taxon>Spermatophyta</taxon>
        <taxon>Magnoliopsida</taxon>
        <taxon>eudicotyledons</taxon>
        <taxon>Gunneridae</taxon>
        <taxon>Pentapetalae</taxon>
        <taxon>rosids</taxon>
        <taxon>malvids</taxon>
        <taxon>Sapindales</taxon>
        <taxon>Rutaceae</taxon>
        <taxon>Aurantioideae</taxon>
        <taxon>Citrus</taxon>
    </lineage>
</organism>
<dbReference type="Proteomes" id="UP000829398">
    <property type="component" value="Chromosome 4"/>
</dbReference>
<protein>
    <submittedName>
        <fullName evidence="1">General transcription factor 2-related zinc finger protein</fullName>
    </submittedName>
</protein>
<keyword evidence="2" id="KW-1185">Reference proteome</keyword>
<evidence type="ECO:0000313" key="2">
    <source>
        <dbReference type="Proteomes" id="UP000829398"/>
    </source>
</evidence>